<feature type="domain" description="AD" evidence="2">
    <location>
        <begin position="106"/>
        <end position="203"/>
    </location>
</feature>
<dbReference type="OrthoDB" id="1057137at2759"/>
<dbReference type="InterPro" id="IPR019181">
    <property type="entry name" value="LSM12_ABD"/>
</dbReference>
<proteinExistence type="predicted"/>
<gene>
    <name evidence="3" type="ORF">ASIM_LOCUS14209</name>
</gene>
<dbReference type="Proteomes" id="UP000267096">
    <property type="component" value="Unassembled WGS sequence"/>
</dbReference>
<dbReference type="WBParaSite" id="ASIM_0001479901-mRNA-1">
    <property type="protein sequence ID" value="ASIM_0001479901-mRNA-1"/>
    <property type="gene ID" value="ASIM_0001479901"/>
</dbReference>
<accession>A0A0M3K1P6</accession>
<dbReference type="PANTHER" id="PTHR13542">
    <property type="entry name" value="LSM12 HOMOLOG"/>
    <property type="match status" value="1"/>
</dbReference>
<evidence type="ECO:0000313" key="4">
    <source>
        <dbReference type="Proteomes" id="UP000267096"/>
    </source>
</evidence>
<evidence type="ECO:0000256" key="1">
    <source>
        <dbReference type="SAM" id="MobiDB-lite"/>
    </source>
</evidence>
<dbReference type="Pfam" id="PF21166">
    <property type="entry name" value="LSM12_LSM"/>
    <property type="match status" value="1"/>
</dbReference>
<evidence type="ECO:0000259" key="2">
    <source>
        <dbReference type="PROSITE" id="PS52001"/>
    </source>
</evidence>
<reference evidence="5" key="1">
    <citation type="submission" date="2016-04" db="UniProtKB">
        <authorList>
            <consortium name="WormBaseParasite"/>
        </authorList>
    </citation>
    <scope>IDENTIFICATION</scope>
</reference>
<evidence type="ECO:0000313" key="5">
    <source>
        <dbReference type="WBParaSite" id="ASIM_0001479901-mRNA-1"/>
    </source>
</evidence>
<keyword evidence="4" id="KW-1185">Reference proteome</keyword>
<name>A0A0M3K1P6_ANISI</name>
<dbReference type="SMART" id="SM00995">
    <property type="entry name" value="AD"/>
    <property type="match status" value="1"/>
</dbReference>
<reference evidence="3 4" key="2">
    <citation type="submission" date="2018-11" db="EMBL/GenBank/DDBJ databases">
        <authorList>
            <consortium name="Pathogen Informatics"/>
        </authorList>
    </citation>
    <scope>NUCLEOTIDE SEQUENCE [LARGE SCALE GENOMIC DNA]</scope>
</reference>
<protein>
    <submittedName>
        <fullName evidence="5">Protein LSM12 homolog (inferred by orthology to a human protein)</fullName>
    </submittedName>
</protein>
<dbReference type="AlphaFoldDB" id="A0A0M3K1P6"/>
<dbReference type="EMBL" id="UYRR01031660">
    <property type="protein sequence ID" value="VDK51763.1"/>
    <property type="molecule type" value="Genomic_DNA"/>
</dbReference>
<dbReference type="InterPro" id="IPR048478">
    <property type="entry name" value="LSM12_LSM"/>
</dbReference>
<sequence>MTALDASSQQGSMAETNNVQRTDSDTAVTNDANVVFSAGSVVECQTALSTRITGQVLSYDQPTRLLLIKDTSSGPKPLLRLVNLALVGKVCYVRDRTPEYVPYSNGSATQQQVQERMRKAEARKLASILHTTVSLEGQRIFLHLRKTLDEVKWQDENILVLDRVLVRPPYTVESVGTIGDSSTNTHAKEHVCKILAKYHSADQSRCSSDDAPADPMPSR</sequence>
<evidence type="ECO:0000313" key="3">
    <source>
        <dbReference type="EMBL" id="VDK51763.1"/>
    </source>
</evidence>
<feature type="region of interest" description="Disordered" evidence="1">
    <location>
        <begin position="1"/>
        <end position="25"/>
    </location>
</feature>
<dbReference type="InterPro" id="IPR047574">
    <property type="entry name" value="AD"/>
</dbReference>
<organism evidence="5">
    <name type="scientific">Anisakis simplex</name>
    <name type="common">Herring worm</name>
    <dbReference type="NCBI Taxonomy" id="6269"/>
    <lineage>
        <taxon>Eukaryota</taxon>
        <taxon>Metazoa</taxon>
        <taxon>Ecdysozoa</taxon>
        <taxon>Nematoda</taxon>
        <taxon>Chromadorea</taxon>
        <taxon>Rhabditida</taxon>
        <taxon>Spirurina</taxon>
        <taxon>Ascaridomorpha</taxon>
        <taxon>Ascaridoidea</taxon>
        <taxon>Anisakidae</taxon>
        <taxon>Anisakis</taxon>
        <taxon>Anisakis simplex complex</taxon>
    </lineage>
</organism>
<dbReference type="PROSITE" id="PS52001">
    <property type="entry name" value="AD"/>
    <property type="match status" value="1"/>
</dbReference>
<dbReference type="Pfam" id="PF09793">
    <property type="entry name" value="AD"/>
    <property type="match status" value="1"/>
</dbReference>
<dbReference type="InterPro" id="IPR039683">
    <property type="entry name" value="Lsm12-like"/>
</dbReference>